<name>A0A1L4DGZ7_BORAF</name>
<dbReference type="InterPro" id="IPR007953">
    <property type="entry name" value="Holin-like_BlyB"/>
</dbReference>
<dbReference type="RefSeq" id="WP_073999491.1">
    <property type="nucleotide sequence ID" value="NZ_CP018288.1"/>
</dbReference>
<gene>
    <name evidence="1" type="ORF">BLA32_06285</name>
</gene>
<accession>A0A1L4DGZ7</accession>
<protein>
    <submittedName>
        <fullName evidence="1">Uncharacterized protein</fullName>
    </submittedName>
</protein>
<keyword evidence="1" id="KW-0614">Plasmid</keyword>
<sequence length="122" mass="13793">MQNNTIGLGLNLLSSLTNIAKTDTNIDHNYINTFSKVIDFFYKTYMSTLKSMETVESTKILEEIQDILKYNIEIIEAISNNKSNKIISSDHSIYAFIKGIIPIGRVLKINNEDGANIITFNN</sequence>
<dbReference type="Pfam" id="PF05289">
    <property type="entry name" value="BLYB"/>
    <property type="match status" value="1"/>
</dbReference>
<dbReference type="AlphaFoldDB" id="A0A1L4DGZ7"/>
<dbReference type="EMBL" id="CP018288">
    <property type="protein sequence ID" value="APJ09466.1"/>
    <property type="molecule type" value="Genomic_DNA"/>
</dbReference>
<organism evidence="1">
    <name type="scientific">Borreliella afzelii</name>
    <name type="common">Borrelia afzelii</name>
    <dbReference type="NCBI Taxonomy" id="29518"/>
    <lineage>
        <taxon>Bacteria</taxon>
        <taxon>Pseudomonadati</taxon>
        <taxon>Spirochaetota</taxon>
        <taxon>Spirochaetia</taxon>
        <taxon>Spirochaetales</taxon>
        <taxon>Borreliaceae</taxon>
        <taxon>Borreliella</taxon>
    </lineage>
</organism>
<proteinExistence type="predicted"/>
<geneLocation type="plasmid" evidence="1">
    <name>cp32</name>
</geneLocation>
<reference evidence="1" key="1">
    <citation type="submission" date="2016-11" db="EMBL/GenBank/DDBJ databases">
        <title>Borrelia afzelii Genome sequencing and assembly.</title>
        <authorList>
            <person name="Bontemps-Gallo S."/>
        </authorList>
    </citation>
    <scope>NUCLEOTIDE SEQUENCE</scope>
    <source>
        <strain evidence="1">BO23</strain>
        <plasmid evidence="1">cp32</plasmid>
    </source>
</reference>
<evidence type="ECO:0000313" key="1">
    <source>
        <dbReference type="EMBL" id="APJ09466.1"/>
    </source>
</evidence>